<evidence type="ECO:0000313" key="1">
    <source>
        <dbReference type="EMBL" id="CAI8042929.1"/>
    </source>
</evidence>
<name>A0AA35T7X2_GEOBA</name>
<accession>A0AA35T7X2</accession>
<organism evidence="1 2">
    <name type="scientific">Geodia barretti</name>
    <name type="common">Barrett's horny sponge</name>
    <dbReference type="NCBI Taxonomy" id="519541"/>
    <lineage>
        <taxon>Eukaryota</taxon>
        <taxon>Metazoa</taxon>
        <taxon>Porifera</taxon>
        <taxon>Demospongiae</taxon>
        <taxon>Heteroscleromorpha</taxon>
        <taxon>Tetractinellida</taxon>
        <taxon>Astrophorina</taxon>
        <taxon>Geodiidae</taxon>
        <taxon>Geodia</taxon>
    </lineage>
</organism>
<dbReference type="Proteomes" id="UP001174909">
    <property type="component" value="Unassembled WGS sequence"/>
</dbReference>
<protein>
    <submittedName>
        <fullName evidence="1">Uncharacterized protein</fullName>
    </submittedName>
</protein>
<gene>
    <name evidence="1" type="ORF">GBAR_LOCUS23819</name>
</gene>
<proteinExistence type="predicted"/>
<dbReference type="EMBL" id="CASHTH010003292">
    <property type="protein sequence ID" value="CAI8042929.1"/>
    <property type="molecule type" value="Genomic_DNA"/>
</dbReference>
<dbReference type="AlphaFoldDB" id="A0AA35T7X2"/>
<evidence type="ECO:0000313" key="2">
    <source>
        <dbReference type="Proteomes" id="UP001174909"/>
    </source>
</evidence>
<keyword evidence="2" id="KW-1185">Reference proteome</keyword>
<sequence>MADVPDMQMIPYLTAAEPRNFVEKGLQRHNDLLEQLAAQMDELLALARDGRAGDAVLAAQLASLREAVRPRHGLCIDRACFSCRVHEEAIKEHVLLYVDWKLPGTVQQLERLKNRN</sequence>
<comment type="caution">
    <text evidence="1">The sequence shown here is derived from an EMBL/GenBank/DDBJ whole genome shotgun (WGS) entry which is preliminary data.</text>
</comment>
<reference evidence="1" key="1">
    <citation type="submission" date="2023-03" db="EMBL/GenBank/DDBJ databases">
        <authorList>
            <person name="Steffen K."/>
            <person name="Cardenas P."/>
        </authorList>
    </citation>
    <scope>NUCLEOTIDE SEQUENCE</scope>
</reference>